<keyword evidence="10" id="KW-0067">ATP-binding</keyword>
<dbReference type="Pfam" id="PF00072">
    <property type="entry name" value="Response_reg"/>
    <property type="match status" value="1"/>
</dbReference>
<dbReference type="Pfam" id="PF03707">
    <property type="entry name" value="MHYT"/>
    <property type="match status" value="2"/>
</dbReference>
<dbReference type="PROSITE" id="PS50894">
    <property type="entry name" value="HPT"/>
    <property type="match status" value="1"/>
</dbReference>
<evidence type="ECO:0000259" key="17">
    <source>
        <dbReference type="PROSITE" id="PS50109"/>
    </source>
</evidence>
<dbReference type="Pfam" id="PF01627">
    <property type="entry name" value="Hpt"/>
    <property type="match status" value="1"/>
</dbReference>
<evidence type="ECO:0000256" key="4">
    <source>
        <dbReference type="ARBA" id="ARBA00022475"/>
    </source>
</evidence>
<evidence type="ECO:0000256" key="3">
    <source>
        <dbReference type="ARBA" id="ARBA00012438"/>
    </source>
</evidence>
<dbReference type="InterPro" id="IPR013655">
    <property type="entry name" value="PAS_fold_3"/>
</dbReference>
<evidence type="ECO:0000256" key="15">
    <source>
        <dbReference type="PROSITE-ProRule" id="PRU00169"/>
    </source>
</evidence>
<dbReference type="CDD" id="cd00130">
    <property type="entry name" value="PAS"/>
    <property type="match status" value="2"/>
</dbReference>
<evidence type="ECO:0000313" key="23">
    <source>
        <dbReference type="EMBL" id="MEL0614456.1"/>
    </source>
</evidence>
<dbReference type="CDD" id="cd00088">
    <property type="entry name" value="HPT"/>
    <property type="match status" value="1"/>
</dbReference>
<dbReference type="SMART" id="SM00388">
    <property type="entry name" value="HisKA"/>
    <property type="match status" value="1"/>
</dbReference>
<evidence type="ECO:0000256" key="9">
    <source>
        <dbReference type="ARBA" id="ARBA00022777"/>
    </source>
</evidence>
<dbReference type="InterPro" id="IPR003661">
    <property type="entry name" value="HisK_dim/P_dom"/>
</dbReference>
<dbReference type="PROSITE" id="PS50110">
    <property type="entry name" value="RESPONSE_REGULATORY"/>
    <property type="match status" value="1"/>
</dbReference>
<dbReference type="SMART" id="SM00387">
    <property type="entry name" value="HATPase_c"/>
    <property type="match status" value="1"/>
</dbReference>
<evidence type="ECO:0000259" key="19">
    <source>
        <dbReference type="PROSITE" id="PS50112"/>
    </source>
</evidence>
<keyword evidence="12" id="KW-0902">Two-component regulatory system</keyword>
<feature type="domain" description="PAC" evidence="20">
    <location>
        <begin position="349"/>
        <end position="400"/>
    </location>
</feature>
<feature type="modified residue" description="Phosphohistidine" evidence="14">
    <location>
        <position position="977"/>
    </location>
</feature>
<dbReference type="EC" id="2.7.13.3" evidence="3"/>
<evidence type="ECO:0000259" key="18">
    <source>
        <dbReference type="PROSITE" id="PS50110"/>
    </source>
</evidence>
<dbReference type="SUPFAM" id="SSF55785">
    <property type="entry name" value="PYP-like sensor domain (PAS domain)"/>
    <property type="match status" value="2"/>
</dbReference>
<dbReference type="Gene3D" id="3.30.450.20">
    <property type="entry name" value="PAS domain"/>
    <property type="match status" value="2"/>
</dbReference>
<feature type="transmembrane region" description="Helical" evidence="16">
    <location>
        <begin position="190"/>
        <end position="212"/>
    </location>
</feature>
<dbReference type="InterPro" id="IPR008207">
    <property type="entry name" value="Sig_transdc_His_kin_Hpt_dom"/>
</dbReference>
<evidence type="ECO:0000256" key="6">
    <source>
        <dbReference type="ARBA" id="ARBA00022553"/>
    </source>
</evidence>
<dbReference type="Gene3D" id="1.10.287.130">
    <property type="match status" value="1"/>
</dbReference>
<feature type="domain" description="MHYT" evidence="22">
    <location>
        <begin position="23"/>
        <end position="220"/>
    </location>
</feature>
<organism evidence="23 24">
    <name type="scientific">Marinomonas arenicola</name>
    <dbReference type="NCBI Taxonomy" id="569601"/>
    <lineage>
        <taxon>Bacteria</taxon>
        <taxon>Pseudomonadati</taxon>
        <taxon>Pseudomonadota</taxon>
        <taxon>Gammaproteobacteria</taxon>
        <taxon>Oceanospirillales</taxon>
        <taxon>Oceanospirillaceae</taxon>
        <taxon>Marinomonas</taxon>
    </lineage>
</organism>
<dbReference type="InterPro" id="IPR005467">
    <property type="entry name" value="His_kinase_dom"/>
</dbReference>
<dbReference type="Pfam" id="PF08447">
    <property type="entry name" value="PAS_3"/>
    <property type="match status" value="1"/>
</dbReference>
<dbReference type="InterPro" id="IPR004358">
    <property type="entry name" value="Sig_transdc_His_kin-like_C"/>
</dbReference>
<comment type="catalytic activity">
    <reaction evidence="1">
        <text>ATP + protein L-histidine = ADP + protein N-phospho-L-histidine.</text>
        <dbReference type="EC" id="2.7.13.3"/>
    </reaction>
</comment>
<evidence type="ECO:0000259" key="22">
    <source>
        <dbReference type="PROSITE" id="PS50924"/>
    </source>
</evidence>
<dbReference type="InterPro" id="IPR036890">
    <property type="entry name" value="HATPase_C_sf"/>
</dbReference>
<feature type="domain" description="HPt" evidence="21">
    <location>
        <begin position="938"/>
        <end position="1032"/>
    </location>
</feature>
<dbReference type="SUPFAM" id="SSF47226">
    <property type="entry name" value="Histidine-containing phosphotransfer domain, HPT domain"/>
    <property type="match status" value="1"/>
</dbReference>
<keyword evidence="5" id="KW-0997">Cell inner membrane</keyword>
<evidence type="ECO:0000256" key="14">
    <source>
        <dbReference type="PROSITE-ProRule" id="PRU00110"/>
    </source>
</evidence>
<evidence type="ECO:0000256" key="12">
    <source>
        <dbReference type="ARBA" id="ARBA00023012"/>
    </source>
</evidence>
<dbReference type="InterPro" id="IPR003594">
    <property type="entry name" value="HATPase_dom"/>
</dbReference>
<feature type="transmembrane region" description="Helical" evidence="16">
    <location>
        <begin position="159"/>
        <end position="178"/>
    </location>
</feature>
<dbReference type="Pfam" id="PF00989">
    <property type="entry name" value="PAS"/>
    <property type="match status" value="1"/>
</dbReference>
<keyword evidence="7" id="KW-0808">Transferase</keyword>
<keyword evidence="6 15" id="KW-0597">Phosphoprotein</keyword>
<evidence type="ECO:0000256" key="16">
    <source>
        <dbReference type="PROSITE-ProRule" id="PRU00244"/>
    </source>
</evidence>
<dbReference type="InterPro" id="IPR005330">
    <property type="entry name" value="MHYT_dom"/>
</dbReference>
<dbReference type="PRINTS" id="PR00344">
    <property type="entry name" value="BCTRLSENSOR"/>
</dbReference>
<dbReference type="SMART" id="SM00448">
    <property type="entry name" value="REC"/>
    <property type="match status" value="1"/>
</dbReference>
<evidence type="ECO:0000256" key="5">
    <source>
        <dbReference type="ARBA" id="ARBA00022519"/>
    </source>
</evidence>
<feature type="domain" description="PAS" evidence="19">
    <location>
        <begin position="401"/>
        <end position="475"/>
    </location>
</feature>
<feature type="transmembrane region" description="Helical" evidence="16">
    <location>
        <begin position="60"/>
        <end position="84"/>
    </location>
</feature>
<evidence type="ECO:0000313" key="24">
    <source>
        <dbReference type="Proteomes" id="UP001379949"/>
    </source>
</evidence>
<dbReference type="PANTHER" id="PTHR43047">
    <property type="entry name" value="TWO-COMPONENT HISTIDINE PROTEIN KINASE"/>
    <property type="match status" value="1"/>
</dbReference>
<dbReference type="CDD" id="cd00082">
    <property type="entry name" value="HisKA"/>
    <property type="match status" value="1"/>
</dbReference>
<dbReference type="Gene3D" id="3.30.565.10">
    <property type="entry name" value="Histidine kinase-like ATPase, C-terminal domain"/>
    <property type="match status" value="1"/>
</dbReference>
<name>A0ABU9G8U5_9GAMM</name>
<dbReference type="InterPro" id="IPR001789">
    <property type="entry name" value="Sig_transdc_resp-reg_receiver"/>
</dbReference>
<evidence type="ECO:0000256" key="10">
    <source>
        <dbReference type="ARBA" id="ARBA00022840"/>
    </source>
</evidence>
<dbReference type="NCBIfam" id="TIGR00229">
    <property type="entry name" value="sensory_box"/>
    <property type="match status" value="2"/>
</dbReference>
<keyword evidence="13 16" id="KW-0472">Membrane</keyword>
<keyword evidence="9" id="KW-0418">Kinase</keyword>
<feature type="transmembrane region" description="Helical" evidence="16">
    <location>
        <begin position="90"/>
        <end position="112"/>
    </location>
</feature>
<gene>
    <name evidence="23" type="ORF">V6242_14970</name>
</gene>
<dbReference type="SMART" id="SM00091">
    <property type="entry name" value="PAS"/>
    <property type="match status" value="2"/>
</dbReference>
<dbReference type="Gene3D" id="1.20.120.160">
    <property type="entry name" value="HPT domain"/>
    <property type="match status" value="1"/>
</dbReference>
<dbReference type="PROSITE" id="PS50113">
    <property type="entry name" value="PAC"/>
    <property type="match status" value="2"/>
</dbReference>
<feature type="modified residue" description="4-aspartylphosphate" evidence="15">
    <location>
        <position position="833"/>
    </location>
</feature>
<dbReference type="PROSITE" id="PS50112">
    <property type="entry name" value="PAS"/>
    <property type="match status" value="2"/>
</dbReference>
<dbReference type="SUPFAM" id="SSF52172">
    <property type="entry name" value="CheY-like"/>
    <property type="match status" value="1"/>
</dbReference>
<feature type="transmembrane region" description="Helical" evidence="16">
    <location>
        <begin position="124"/>
        <end position="147"/>
    </location>
</feature>
<dbReference type="RefSeq" id="WP_341567913.1">
    <property type="nucleotide sequence ID" value="NZ_JBAKAR010000015.1"/>
</dbReference>
<dbReference type="InterPro" id="IPR000014">
    <property type="entry name" value="PAS"/>
</dbReference>
<comment type="caution">
    <text evidence="23">The sequence shown here is derived from an EMBL/GenBank/DDBJ whole genome shotgun (WGS) entry which is preliminary data.</text>
</comment>
<dbReference type="CDD" id="cd16922">
    <property type="entry name" value="HATPase_EvgS-ArcB-TorS-like"/>
    <property type="match status" value="1"/>
</dbReference>
<dbReference type="InterPro" id="IPR011006">
    <property type="entry name" value="CheY-like_superfamily"/>
</dbReference>
<dbReference type="SUPFAM" id="SSF47384">
    <property type="entry name" value="Homodimeric domain of signal transducing histidine kinase"/>
    <property type="match status" value="1"/>
</dbReference>
<dbReference type="Proteomes" id="UP001379949">
    <property type="component" value="Unassembled WGS sequence"/>
</dbReference>
<feature type="domain" description="Histidine kinase" evidence="17">
    <location>
        <begin position="548"/>
        <end position="765"/>
    </location>
</feature>
<feature type="transmembrane region" description="Helical" evidence="16">
    <location>
        <begin position="27"/>
        <end position="53"/>
    </location>
</feature>
<keyword evidence="4" id="KW-1003">Cell membrane</keyword>
<evidence type="ECO:0000256" key="7">
    <source>
        <dbReference type="ARBA" id="ARBA00022679"/>
    </source>
</evidence>
<dbReference type="Gene3D" id="3.40.50.2300">
    <property type="match status" value="1"/>
</dbReference>
<dbReference type="InterPro" id="IPR036641">
    <property type="entry name" value="HPT_dom_sf"/>
</dbReference>
<dbReference type="PROSITE" id="PS50924">
    <property type="entry name" value="MHYT"/>
    <property type="match status" value="1"/>
</dbReference>
<feature type="domain" description="PAC" evidence="20">
    <location>
        <begin position="478"/>
        <end position="530"/>
    </location>
</feature>
<dbReference type="PROSITE" id="PS50109">
    <property type="entry name" value="HIS_KIN"/>
    <property type="match status" value="1"/>
</dbReference>
<dbReference type="SMART" id="SM00073">
    <property type="entry name" value="HPT"/>
    <property type="match status" value="1"/>
</dbReference>
<evidence type="ECO:0000259" key="21">
    <source>
        <dbReference type="PROSITE" id="PS50894"/>
    </source>
</evidence>
<evidence type="ECO:0000256" key="2">
    <source>
        <dbReference type="ARBA" id="ARBA00004429"/>
    </source>
</evidence>
<proteinExistence type="predicted"/>
<evidence type="ECO:0000259" key="20">
    <source>
        <dbReference type="PROSITE" id="PS50113"/>
    </source>
</evidence>
<evidence type="ECO:0000256" key="1">
    <source>
        <dbReference type="ARBA" id="ARBA00000085"/>
    </source>
</evidence>
<keyword evidence="11 16" id="KW-1133">Transmembrane helix</keyword>
<evidence type="ECO:0000256" key="13">
    <source>
        <dbReference type="ARBA" id="ARBA00023136"/>
    </source>
</evidence>
<dbReference type="SMART" id="SM00086">
    <property type="entry name" value="PAC"/>
    <property type="match status" value="2"/>
</dbReference>
<dbReference type="Pfam" id="PF02518">
    <property type="entry name" value="HATPase_c"/>
    <property type="match status" value="1"/>
</dbReference>
<reference evidence="23 24" key="1">
    <citation type="submission" date="2024-02" db="EMBL/GenBank/DDBJ databases">
        <title>Bacteria isolated from the canopy kelp, Nereocystis luetkeana.</title>
        <authorList>
            <person name="Pfister C.A."/>
            <person name="Younker I.T."/>
            <person name="Light S.H."/>
        </authorList>
    </citation>
    <scope>NUCLEOTIDE SEQUENCE [LARGE SCALE GENOMIC DNA]</scope>
    <source>
        <strain evidence="23 24">TI.4.07</strain>
    </source>
</reference>
<dbReference type="SUPFAM" id="SSF55874">
    <property type="entry name" value="ATPase domain of HSP90 chaperone/DNA topoisomerase II/histidine kinase"/>
    <property type="match status" value="1"/>
</dbReference>
<dbReference type="PANTHER" id="PTHR43047:SF64">
    <property type="entry name" value="HISTIDINE KINASE CONTAINING CHEY-HOMOLOGOUS RECEIVER DOMAIN AND PAS DOMAIN-RELATED"/>
    <property type="match status" value="1"/>
</dbReference>
<feature type="domain" description="PAS" evidence="19">
    <location>
        <begin position="272"/>
        <end position="346"/>
    </location>
</feature>
<evidence type="ECO:0000256" key="11">
    <source>
        <dbReference type="ARBA" id="ARBA00022989"/>
    </source>
</evidence>
<evidence type="ECO:0000256" key="8">
    <source>
        <dbReference type="ARBA" id="ARBA00022692"/>
    </source>
</evidence>
<feature type="domain" description="Response regulatory" evidence="18">
    <location>
        <begin position="784"/>
        <end position="903"/>
    </location>
</feature>
<dbReference type="InterPro" id="IPR035965">
    <property type="entry name" value="PAS-like_dom_sf"/>
</dbReference>
<dbReference type="InterPro" id="IPR013767">
    <property type="entry name" value="PAS_fold"/>
</dbReference>
<comment type="subcellular location">
    <subcellularLocation>
        <location evidence="2">Cell inner membrane</location>
        <topology evidence="2">Multi-pass membrane protein</topology>
    </subcellularLocation>
</comment>
<accession>A0ABU9G8U5</accession>
<sequence>MTGLNTFFITQIIPQDQLIAGHYDYKLVILSIIVAIAASFFTLHFATVAQYILSPTYKKIALFSGSFIMAGGIWSMHFIGMLAFQMGGAVNYDLILTLISLLPSLIASYVTLRILADKQSLTPLRLIIGGAAVGAGIGTMHYMGMAAMDMNATLLYDPFWFFLSIAIAVALAIIALSIRHYITRTWPTWNLHIINIISATIMGAAISGMHYAGMEGARFIMPAGQHTMGITTNQHDGLSLTIATITILLSILATNITSQIRYRQLFQEKADNELRLQTTLDTAIDGIISMDAKGVILAFNKAAEQIFGWTENDVIGKRISVLLPKSNDSHSRKALISYLKSAIQQGEGSDNEITVLHRNGHIIPIRLAIGRVDIVGQKPIFVGFVTDISARKEMEEKIQKSEEQYRSLIKNIPGVSFRSLFQQSTPPIFISDAVEQLIGWQANDFYQGKISVTEIIHPDEIDRIQETIKNAIKERRSYSLEYRLKHKEGQTIWVLENGTIVFNEDDIPEWIDGVMLDITERVEMESALRKAKEEAEVAAESKAAFLANMSHEIRTPMNSIIGFSDLLLEMKNEPEQQKYLDTISQSARSLLYLLNDILDSAKLEKNKLELDLQPFILSELVDSSISTLWLQAKNKGISLQFNIDDTLAIAYMGAADRIRQVLINLMGNAIKFTESGEVELKVYPMKSPFIRFEISDTGIGIEAGRLEKIFDPFTQADASMSRRFGGTGLGTSISKQLVSLMGGTIHAKSTLNIGSTFYFDIPLEVTEPPAETENNSLVCIPPQDILVVDDIPQNITLLSHLLSRQGHTVFTARDGLEAVEAYKSLHPNLILMDLQMPKMDGVTATQIIRTYESSHAINNVPVIALTASVLMEDRRDAKKAGMNGFATKPIDRLALNNEMARVLKMTDLPLQSTDSKVTFSPLKRKEIHFEKGLDLWGERKLYIEELEKFAKQNASISQELRALLDEKQYQNLSQSAHAIKGVAANLALVNLSQQAGSVENTARTKAHLDCDENIIKLERAFSNFLSELSRFSVPSEKQASLLENEESAAHTFNQEAALSLMDEIITLAERGELDDNKMTQLINCSPAPSKKAVTQAIDHLSNFDFEQGTIELVQLKKSYTEGETL</sequence>
<keyword evidence="10" id="KW-0547">Nucleotide-binding</keyword>
<dbReference type="Pfam" id="PF00512">
    <property type="entry name" value="HisKA"/>
    <property type="match status" value="1"/>
</dbReference>
<dbReference type="InterPro" id="IPR000700">
    <property type="entry name" value="PAS-assoc_C"/>
</dbReference>
<dbReference type="InterPro" id="IPR001610">
    <property type="entry name" value="PAC"/>
</dbReference>
<dbReference type="InterPro" id="IPR036097">
    <property type="entry name" value="HisK_dim/P_sf"/>
</dbReference>
<dbReference type="CDD" id="cd17546">
    <property type="entry name" value="REC_hyHK_CKI1_RcsC-like"/>
    <property type="match status" value="1"/>
</dbReference>
<dbReference type="EMBL" id="JBAKAR010000015">
    <property type="protein sequence ID" value="MEL0614456.1"/>
    <property type="molecule type" value="Genomic_DNA"/>
</dbReference>
<keyword evidence="24" id="KW-1185">Reference proteome</keyword>
<protein>
    <recommendedName>
        <fullName evidence="3">histidine kinase</fullName>
        <ecNumber evidence="3">2.7.13.3</ecNumber>
    </recommendedName>
</protein>
<keyword evidence="8 16" id="KW-0812">Transmembrane</keyword>